<protein>
    <submittedName>
        <fullName evidence="5">DUF3320 domain-containing protein</fullName>
    </submittedName>
</protein>
<organism evidence="5 6">
    <name type="scientific">Pseudonocardia nematodicida</name>
    <dbReference type="NCBI Taxonomy" id="1206997"/>
    <lineage>
        <taxon>Bacteria</taxon>
        <taxon>Bacillati</taxon>
        <taxon>Actinomycetota</taxon>
        <taxon>Actinomycetes</taxon>
        <taxon>Pseudonocardiales</taxon>
        <taxon>Pseudonocardiaceae</taxon>
        <taxon>Pseudonocardia</taxon>
    </lineage>
</organism>
<evidence type="ECO:0000259" key="3">
    <source>
        <dbReference type="Pfam" id="PF13087"/>
    </source>
</evidence>
<sequence>MRAGYVEPLRQALAAGGDADPAPVAEAATALTELAAAARTTPAALGEWAAPTGPVPRWWGQAGERGPVQGHAPVLRAWLDLLALVEPLRSVMPDARTAVLTGRLDADDARRSFELGLARASVRERLRGTELDRFDPAAHERAVVRFGRASDAVREHLVTQLPHGVLRGREFDTGTTAGRVGALRRQLGTRRGGMKVRELMTTYGDLVTRVQPCVLVSPDSLARFFPAVAGLFDVVVFDEASQVRVADAVGAMGRARSVVVVGDSKQMPPTTFAEAASESDELAPSFETVEDEESILTECVQARVASQRLGWHYRSQDESLIAFSNRHYYDGGLSTFPAPPRDTAAVSLVRVDGVFHRSGRGPLLRTNPVEAHAVVDEVVRRFADSPGALPSVGVVTFNQQQRTHIEGLLRDLDDPRIAEALEDPEGLFVKNLENVQGDERDVVLFSTGFSVNERGVLPLNFGPLNRAGGERRLNVAVTRARRQVVVFTSFDPEQMRTEATSSVGVRHLRSYLELAAHGPSVLPRQQDRRVERDRHREEIADRLRDRGLDVRAGVGLSDFTIDLVVSEPDGPDGAEVAVLLDGASWSRRLTARDRDHLPPDVLGRVLGWARVERVWLPQWLTAPEAVLDALTAAVRETSRAPRTGPDAETTVRVVARASAAPPSSTPSALRAEPASVIAAAAPAQADVSWPGEAIEFAPWHPRRIGGRDVLDALPAREAAARVRAALAEVVEAEGPIRAERLAVLVANAFDLGRVNESRRSQILDQLPRGLPRDPDEPVVFPAGLDPAAWTGYRPAGESSPRRFEDVPLREIGNAMAALVVAGAGMERGELHSETLRVFGLLRRTPAAVERLDAALALAETAGRLRTDGTDVVRAG</sequence>
<evidence type="ECO:0000313" key="6">
    <source>
        <dbReference type="Proteomes" id="UP001494902"/>
    </source>
</evidence>
<dbReference type="Proteomes" id="UP001494902">
    <property type="component" value="Unassembled WGS sequence"/>
</dbReference>
<dbReference type="InterPro" id="IPR045055">
    <property type="entry name" value="DNA2/NAM7-like"/>
</dbReference>
<dbReference type="InterPro" id="IPR027417">
    <property type="entry name" value="P-loop_NTPase"/>
</dbReference>
<feature type="domain" description="Restriction endonuclease type II-like" evidence="4">
    <location>
        <begin position="537"/>
        <end position="633"/>
    </location>
</feature>
<evidence type="ECO:0000259" key="1">
    <source>
        <dbReference type="Pfam" id="PF11784"/>
    </source>
</evidence>
<dbReference type="RefSeq" id="WP_349301804.1">
    <property type="nucleotide sequence ID" value="NZ_JBEDNQ010000016.1"/>
</dbReference>
<dbReference type="EMBL" id="JBEDNQ010000016">
    <property type="protein sequence ID" value="MEQ3554639.1"/>
    <property type="molecule type" value="Genomic_DNA"/>
</dbReference>
<dbReference type="InterPro" id="IPR041679">
    <property type="entry name" value="DNA2/NAM7-like_C"/>
</dbReference>
<proteinExistence type="predicted"/>
<name>A0ABV1KJK0_9PSEU</name>
<dbReference type="InterPro" id="IPR041677">
    <property type="entry name" value="DNA2/NAM7_AAA_11"/>
</dbReference>
<feature type="domain" description="DNA2/NAM7 helicase-like C-terminal" evidence="3">
    <location>
        <begin position="293"/>
        <end position="488"/>
    </location>
</feature>
<dbReference type="InterPro" id="IPR049468">
    <property type="entry name" value="Restrct_endonuc-II-like_dom"/>
</dbReference>
<dbReference type="Pfam" id="PF13086">
    <property type="entry name" value="AAA_11"/>
    <property type="match status" value="1"/>
</dbReference>
<evidence type="ECO:0000313" key="5">
    <source>
        <dbReference type="EMBL" id="MEQ3554639.1"/>
    </source>
</evidence>
<dbReference type="Gene3D" id="3.40.50.300">
    <property type="entry name" value="P-loop containing nucleotide triphosphate hydrolases"/>
    <property type="match status" value="2"/>
</dbReference>
<dbReference type="CDD" id="cd18808">
    <property type="entry name" value="SF1_C_Upf1"/>
    <property type="match status" value="1"/>
</dbReference>
<reference evidence="5 6" key="1">
    <citation type="submission" date="2024-03" db="EMBL/GenBank/DDBJ databases">
        <title>Draft genome sequence of Pseudonocardia nematodicida JCM 31783.</title>
        <authorList>
            <person name="Butdee W."/>
            <person name="Duangmal K."/>
        </authorList>
    </citation>
    <scope>NUCLEOTIDE SEQUENCE [LARGE SCALE GENOMIC DNA]</scope>
    <source>
        <strain evidence="5 6">JCM 31783</strain>
    </source>
</reference>
<dbReference type="InterPro" id="IPR047187">
    <property type="entry name" value="SF1_C_Upf1"/>
</dbReference>
<gene>
    <name evidence="5" type="ORF">WIS52_29595</name>
</gene>
<dbReference type="SUPFAM" id="SSF52540">
    <property type="entry name" value="P-loop containing nucleoside triphosphate hydrolases"/>
    <property type="match status" value="1"/>
</dbReference>
<dbReference type="PANTHER" id="PTHR10887">
    <property type="entry name" value="DNA2/NAM7 HELICASE FAMILY"/>
    <property type="match status" value="1"/>
</dbReference>
<evidence type="ECO:0000259" key="2">
    <source>
        <dbReference type="Pfam" id="PF13086"/>
    </source>
</evidence>
<dbReference type="Pfam" id="PF18741">
    <property type="entry name" value="MTES_1575"/>
    <property type="match status" value="1"/>
</dbReference>
<keyword evidence="6" id="KW-1185">Reference proteome</keyword>
<dbReference type="InterPro" id="IPR021754">
    <property type="entry name" value="DUF3320"/>
</dbReference>
<accession>A0ABV1KJK0</accession>
<feature type="domain" description="DUF3320" evidence="1">
    <location>
        <begin position="712"/>
        <end position="759"/>
    </location>
</feature>
<comment type="caution">
    <text evidence="5">The sequence shown here is derived from an EMBL/GenBank/DDBJ whole genome shotgun (WGS) entry which is preliminary data.</text>
</comment>
<dbReference type="Pfam" id="PF13087">
    <property type="entry name" value="AAA_12"/>
    <property type="match status" value="1"/>
</dbReference>
<dbReference type="PANTHER" id="PTHR10887:SF495">
    <property type="entry name" value="HELICASE SENATAXIN ISOFORM X1-RELATED"/>
    <property type="match status" value="1"/>
</dbReference>
<evidence type="ECO:0000259" key="4">
    <source>
        <dbReference type="Pfam" id="PF18741"/>
    </source>
</evidence>
<dbReference type="Pfam" id="PF11784">
    <property type="entry name" value="DUF3320"/>
    <property type="match status" value="1"/>
</dbReference>
<feature type="domain" description="DNA2/NAM7 helicase helicase" evidence="2">
    <location>
        <begin position="231"/>
        <end position="273"/>
    </location>
</feature>